<dbReference type="RefSeq" id="WP_088601596.1">
    <property type="nucleotide sequence ID" value="NZ_NJIH01000002.1"/>
</dbReference>
<dbReference type="PROSITE" id="PS51160">
    <property type="entry name" value="ACYLPHOSPHATASE_3"/>
    <property type="match status" value="1"/>
</dbReference>
<dbReference type="NCBIfam" id="NF010998">
    <property type="entry name" value="PRK14424.1"/>
    <property type="match status" value="1"/>
</dbReference>
<dbReference type="InterPro" id="IPR017968">
    <property type="entry name" value="Acylphosphatase_CS"/>
</dbReference>
<reference evidence="9" key="1">
    <citation type="submission" date="2017-06" db="EMBL/GenBank/DDBJ databases">
        <title>Herbaspirillum phytohormonus sp. nov., isolated from the root nodule of Robinia pseudoacacia in lead-zinc mine.</title>
        <authorList>
            <person name="Fan M."/>
            <person name="Lin Y."/>
        </authorList>
    </citation>
    <scope>NUCLEOTIDE SEQUENCE [LARGE SCALE GENOMIC DNA]</scope>
    <source>
        <strain evidence="9">SC-089</strain>
    </source>
</reference>
<protein>
    <recommendedName>
        <fullName evidence="2 4">Acylphosphatase</fullName>
        <ecNumber evidence="2 4">3.6.1.7</ecNumber>
    </recommendedName>
</protein>
<evidence type="ECO:0000256" key="2">
    <source>
        <dbReference type="ARBA" id="ARBA00012150"/>
    </source>
</evidence>
<comment type="caution">
    <text evidence="8">The sequence shown here is derived from an EMBL/GenBank/DDBJ whole genome shotgun (WGS) entry which is preliminary data.</text>
</comment>
<dbReference type="Pfam" id="PF00708">
    <property type="entry name" value="Acylphosphatase"/>
    <property type="match status" value="1"/>
</dbReference>
<dbReference type="AlphaFoldDB" id="A0A225MVX4"/>
<organism evidence="8 9">
    <name type="scientific">Candidimonas nitroreducens</name>
    <dbReference type="NCBI Taxonomy" id="683354"/>
    <lineage>
        <taxon>Bacteria</taxon>
        <taxon>Pseudomonadati</taxon>
        <taxon>Pseudomonadota</taxon>
        <taxon>Betaproteobacteria</taxon>
        <taxon>Burkholderiales</taxon>
        <taxon>Alcaligenaceae</taxon>
        <taxon>Candidimonas</taxon>
    </lineage>
</organism>
<comment type="catalytic activity">
    <reaction evidence="3 4 5">
        <text>an acyl phosphate + H2O = a carboxylate + phosphate + H(+)</text>
        <dbReference type="Rhea" id="RHEA:14965"/>
        <dbReference type="ChEBI" id="CHEBI:15377"/>
        <dbReference type="ChEBI" id="CHEBI:15378"/>
        <dbReference type="ChEBI" id="CHEBI:29067"/>
        <dbReference type="ChEBI" id="CHEBI:43474"/>
        <dbReference type="ChEBI" id="CHEBI:59918"/>
        <dbReference type="EC" id="3.6.1.7"/>
    </reaction>
</comment>
<dbReference type="SUPFAM" id="SSF54975">
    <property type="entry name" value="Acylphosphatase/BLUF domain-like"/>
    <property type="match status" value="1"/>
</dbReference>
<feature type="active site" evidence="4">
    <location>
        <position position="45"/>
    </location>
</feature>
<dbReference type="PROSITE" id="PS00150">
    <property type="entry name" value="ACYLPHOSPHATASE_1"/>
    <property type="match status" value="1"/>
</dbReference>
<dbReference type="OrthoDB" id="5295388at2"/>
<dbReference type="PROSITE" id="PS00151">
    <property type="entry name" value="ACYLPHOSPHATASE_2"/>
    <property type="match status" value="1"/>
</dbReference>
<dbReference type="PRINTS" id="PR00112">
    <property type="entry name" value="ACYLPHPHTASE"/>
</dbReference>
<evidence type="ECO:0000256" key="3">
    <source>
        <dbReference type="ARBA" id="ARBA00047645"/>
    </source>
</evidence>
<dbReference type="PANTHER" id="PTHR47268">
    <property type="entry name" value="ACYLPHOSPHATASE"/>
    <property type="match status" value="1"/>
</dbReference>
<proteinExistence type="inferred from homology"/>
<dbReference type="EMBL" id="NJIH01000002">
    <property type="protein sequence ID" value="OWT65446.1"/>
    <property type="molecule type" value="Genomic_DNA"/>
</dbReference>
<dbReference type="PANTHER" id="PTHR47268:SF4">
    <property type="entry name" value="ACYLPHOSPHATASE"/>
    <property type="match status" value="1"/>
</dbReference>
<dbReference type="InterPro" id="IPR020456">
    <property type="entry name" value="Acylphosphatase"/>
</dbReference>
<feature type="domain" description="Acylphosphatase-like" evidence="7">
    <location>
        <begin position="12"/>
        <end position="98"/>
    </location>
</feature>
<keyword evidence="9" id="KW-1185">Reference proteome</keyword>
<evidence type="ECO:0000256" key="6">
    <source>
        <dbReference type="RuleBase" id="RU004168"/>
    </source>
</evidence>
<name>A0A225MVX4_9BURK</name>
<evidence type="ECO:0000256" key="5">
    <source>
        <dbReference type="RuleBase" id="RU000553"/>
    </source>
</evidence>
<evidence type="ECO:0000256" key="1">
    <source>
        <dbReference type="ARBA" id="ARBA00005614"/>
    </source>
</evidence>
<accession>A0A225MVX4</accession>
<dbReference type="InterPro" id="IPR036046">
    <property type="entry name" value="Acylphosphatase-like_dom_sf"/>
</dbReference>
<evidence type="ECO:0000313" key="8">
    <source>
        <dbReference type="EMBL" id="OWT65446.1"/>
    </source>
</evidence>
<dbReference type="Gene3D" id="3.30.70.100">
    <property type="match status" value="1"/>
</dbReference>
<dbReference type="InterPro" id="IPR001792">
    <property type="entry name" value="Acylphosphatase-like_dom"/>
</dbReference>
<evidence type="ECO:0000313" key="9">
    <source>
        <dbReference type="Proteomes" id="UP000214603"/>
    </source>
</evidence>
<evidence type="ECO:0000256" key="4">
    <source>
        <dbReference type="PROSITE-ProRule" id="PRU00520"/>
    </source>
</evidence>
<evidence type="ECO:0000259" key="7">
    <source>
        <dbReference type="PROSITE" id="PS51160"/>
    </source>
</evidence>
<dbReference type="GO" id="GO:0003998">
    <property type="term" value="F:acylphosphatase activity"/>
    <property type="evidence" value="ECO:0007669"/>
    <property type="project" value="UniProtKB-EC"/>
</dbReference>
<keyword evidence="4 5" id="KW-0378">Hydrolase</keyword>
<gene>
    <name evidence="8" type="ORF">CEY11_01490</name>
</gene>
<dbReference type="EC" id="3.6.1.7" evidence="2 4"/>
<sequence>MKNLTSDHALETLDVRITGRVQGVGFRAAAVRQAHLLGVTGWVRNNADGSVQTLLQGPHDQVDRMLSWLLVGPPGARVDNVESQAQDIGRHYEHYEQI</sequence>
<feature type="active site" evidence="4">
    <location>
        <position position="27"/>
    </location>
</feature>
<comment type="similarity">
    <text evidence="1 6">Belongs to the acylphosphatase family.</text>
</comment>
<dbReference type="Proteomes" id="UP000214603">
    <property type="component" value="Unassembled WGS sequence"/>
</dbReference>